<evidence type="ECO:0000256" key="8">
    <source>
        <dbReference type="ARBA" id="ARBA00022801"/>
    </source>
</evidence>
<evidence type="ECO:0000256" key="4">
    <source>
        <dbReference type="ARBA" id="ARBA00022722"/>
    </source>
</evidence>
<feature type="compositionally biased region" description="Polar residues" evidence="14">
    <location>
        <begin position="57"/>
        <end position="71"/>
    </location>
</feature>
<organism evidence="16 17">
    <name type="scientific">Triticum urartu</name>
    <name type="common">Red wild einkorn</name>
    <name type="synonym">Crithodium urartu</name>
    <dbReference type="NCBI Taxonomy" id="4572"/>
    <lineage>
        <taxon>Eukaryota</taxon>
        <taxon>Viridiplantae</taxon>
        <taxon>Streptophyta</taxon>
        <taxon>Embryophyta</taxon>
        <taxon>Tracheophyta</taxon>
        <taxon>Spermatophyta</taxon>
        <taxon>Magnoliopsida</taxon>
        <taxon>Liliopsida</taxon>
        <taxon>Poales</taxon>
        <taxon>Poaceae</taxon>
        <taxon>BOP clade</taxon>
        <taxon>Pooideae</taxon>
        <taxon>Triticodae</taxon>
        <taxon>Triticeae</taxon>
        <taxon>Triticinae</taxon>
        <taxon>Triticum</taxon>
    </lineage>
</organism>
<evidence type="ECO:0000313" key="17">
    <source>
        <dbReference type="Proteomes" id="UP000015106"/>
    </source>
</evidence>
<dbReference type="GO" id="GO:0005634">
    <property type="term" value="C:nucleus"/>
    <property type="evidence" value="ECO:0007669"/>
    <property type="project" value="UniProtKB-SubCell"/>
</dbReference>
<evidence type="ECO:0000256" key="14">
    <source>
        <dbReference type="SAM" id="MobiDB-lite"/>
    </source>
</evidence>
<evidence type="ECO:0000313" key="16">
    <source>
        <dbReference type="EnsemblPlants" id="TuG1812S0001723400.01.T01"/>
    </source>
</evidence>
<dbReference type="EnsemblPlants" id="TuG1812S0001723400.01.T01">
    <property type="protein sequence ID" value="TuG1812S0001723400.01.T01"/>
    <property type="gene ID" value="TuG1812S0001723400.01"/>
</dbReference>
<dbReference type="FunFam" id="1.10.10.10:FF:000307">
    <property type="entry name" value="Crossover junction endonuclease MUS81"/>
    <property type="match status" value="1"/>
</dbReference>
<keyword evidence="12 13" id="KW-0539">Nucleus</keyword>
<dbReference type="InterPro" id="IPR033309">
    <property type="entry name" value="Mus81"/>
</dbReference>
<comment type="function">
    <text evidence="13">Interacts with EME1 to form a DNA structure-specific endonuclease with substrate preference for branched DNA structures with a 5'-end at the branch nick. Typical substrates include 3'-flap structures, D-loops, replication forks and nicked Holliday junctions. May be required in mitosis for the processing of stalled or collapsed replication fork intermediates. May be required in meiosis for the repair of meiosis-specific double strand breaks subsequent to single-end invasion (SEI).</text>
</comment>
<evidence type="ECO:0000256" key="7">
    <source>
        <dbReference type="ARBA" id="ARBA00022763"/>
    </source>
</evidence>
<dbReference type="GO" id="GO:0046872">
    <property type="term" value="F:metal ion binding"/>
    <property type="evidence" value="ECO:0007669"/>
    <property type="project" value="UniProtKB-UniRule"/>
</dbReference>
<keyword evidence="5 13" id="KW-0479">Metal-binding</keyword>
<dbReference type="GO" id="GO:0008821">
    <property type="term" value="F:crossover junction DNA endonuclease activity"/>
    <property type="evidence" value="ECO:0007669"/>
    <property type="project" value="UniProtKB-UniRule"/>
</dbReference>
<evidence type="ECO:0000256" key="10">
    <source>
        <dbReference type="ARBA" id="ARBA00023172"/>
    </source>
</evidence>
<keyword evidence="6 13" id="KW-0255">Endonuclease</keyword>
<keyword evidence="8 13" id="KW-0378">Hydrolase</keyword>
<keyword evidence="4 13" id="KW-0540">Nuclease</keyword>
<evidence type="ECO:0000256" key="11">
    <source>
        <dbReference type="ARBA" id="ARBA00023204"/>
    </source>
</evidence>
<evidence type="ECO:0000259" key="15">
    <source>
        <dbReference type="Pfam" id="PF21136"/>
    </source>
</evidence>
<proteinExistence type="inferred from homology"/>
<comment type="cofactor">
    <cofactor evidence="1 13">
        <name>Mg(2+)</name>
        <dbReference type="ChEBI" id="CHEBI:18420"/>
    </cofactor>
</comment>
<keyword evidence="7 13" id="KW-0227">DNA damage</keyword>
<dbReference type="Pfam" id="PF21136">
    <property type="entry name" value="WHD_MUS81"/>
    <property type="match status" value="1"/>
</dbReference>
<dbReference type="PANTHER" id="PTHR13451">
    <property type="entry name" value="CLASS II CROSSOVER JUNCTION ENDONUCLEASE MUS81"/>
    <property type="match status" value="1"/>
</dbReference>
<protein>
    <recommendedName>
        <fullName evidence="13">Crossover junction endonuclease MUS81</fullName>
        <ecNumber evidence="13">3.1.22.-</ecNumber>
    </recommendedName>
</protein>
<evidence type="ECO:0000256" key="12">
    <source>
        <dbReference type="ARBA" id="ARBA00023242"/>
    </source>
</evidence>
<dbReference type="GO" id="GO:0000712">
    <property type="term" value="P:resolution of meiotic recombination intermediates"/>
    <property type="evidence" value="ECO:0007669"/>
    <property type="project" value="TreeGrafter"/>
</dbReference>
<dbReference type="GO" id="GO:0048476">
    <property type="term" value="C:Holliday junction resolvase complex"/>
    <property type="evidence" value="ECO:0007669"/>
    <property type="project" value="UniProtKB-UniRule"/>
</dbReference>
<reference evidence="17" key="1">
    <citation type="journal article" date="2013" name="Nature">
        <title>Draft genome of the wheat A-genome progenitor Triticum urartu.</title>
        <authorList>
            <person name="Ling H.Q."/>
            <person name="Zhao S."/>
            <person name="Liu D."/>
            <person name="Wang J."/>
            <person name="Sun H."/>
            <person name="Zhang C."/>
            <person name="Fan H."/>
            <person name="Li D."/>
            <person name="Dong L."/>
            <person name="Tao Y."/>
            <person name="Gao C."/>
            <person name="Wu H."/>
            <person name="Li Y."/>
            <person name="Cui Y."/>
            <person name="Guo X."/>
            <person name="Zheng S."/>
            <person name="Wang B."/>
            <person name="Yu K."/>
            <person name="Liang Q."/>
            <person name="Yang W."/>
            <person name="Lou X."/>
            <person name="Chen J."/>
            <person name="Feng M."/>
            <person name="Jian J."/>
            <person name="Zhang X."/>
            <person name="Luo G."/>
            <person name="Jiang Y."/>
            <person name="Liu J."/>
            <person name="Wang Z."/>
            <person name="Sha Y."/>
            <person name="Zhang B."/>
            <person name="Wu H."/>
            <person name="Tang D."/>
            <person name="Shen Q."/>
            <person name="Xue P."/>
            <person name="Zou S."/>
            <person name="Wang X."/>
            <person name="Liu X."/>
            <person name="Wang F."/>
            <person name="Yang Y."/>
            <person name="An X."/>
            <person name="Dong Z."/>
            <person name="Zhang K."/>
            <person name="Zhang X."/>
            <person name="Luo M.C."/>
            <person name="Dvorak J."/>
            <person name="Tong Y."/>
            <person name="Wang J."/>
            <person name="Yang H."/>
            <person name="Li Z."/>
            <person name="Wang D."/>
            <person name="Zhang A."/>
            <person name="Wang J."/>
        </authorList>
    </citation>
    <scope>NUCLEOTIDE SEQUENCE</scope>
    <source>
        <strain evidence="17">cv. G1812</strain>
    </source>
</reference>
<dbReference type="AlphaFoldDB" id="A0A8R7VD43"/>
<keyword evidence="10 13" id="KW-0233">DNA recombination</keyword>
<comment type="subcellular location">
    <subcellularLocation>
        <location evidence="2 13">Nucleus</location>
    </subcellularLocation>
</comment>
<keyword evidence="11 13" id="KW-0234">DNA repair</keyword>
<dbReference type="GO" id="GO:0031573">
    <property type="term" value="P:mitotic intra-S DNA damage checkpoint signaling"/>
    <property type="evidence" value="ECO:0007669"/>
    <property type="project" value="TreeGrafter"/>
</dbReference>
<dbReference type="GO" id="GO:0000727">
    <property type="term" value="P:double-strand break repair via break-induced replication"/>
    <property type="evidence" value="ECO:0007669"/>
    <property type="project" value="UniProtKB-UniRule"/>
</dbReference>
<dbReference type="InterPro" id="IPR036388">
    <property type="entry name" value="WH-like_DNA-bd_sf"/>
</dbReference>
<dbReference type="EC" id="3.1.22.-" evidence="13"/>
<feature type="region of interest" description="Disordered" evidence="14">
    <location>
        <begin position="57"/>
        <end position="81"/>
    </location>
</feature>
<dbReference type="GO" id="GO:0006308">
    <property type="term" value="P:DNA catabolic process"/>
    <property type="evidence" value="ECO:0007669"/>
    <property type="project" value="UniProtKB-UniRule"/>
</dbReference>
<comment type="subunit">
    <text evidence="13">Interacts with EME1.</text>
</comment>
<reference evidence="16" key="2">
    <citation type="submission" date="2022-06" db="UniProtKB">
        <authorList>
            <consortium name="EnsemblPlants"/>
        </authorList>
    </citation>
    <scope>IDENTIFICATION</scope>
</reference>
<keyword evidence="9 13" id="KW-0460">Magnesium</keyword>
<dbReference type="Gene3D" id="1.10.10.10">
    <property type="entry name" value="Winged helix-like DNA-binding domain superfamily/Winged helix DNA-binding domain"/>
    <property type="match status" value="1"/>
</dbReference>
<evidence type="ECO:0000256" key="1">
    <source>
        <dbReference type="ARBA" id="ARBA00001946"/>
    </source>
</evidence>
<name>A0A8R7VD43_TRIUA</name>
<evidence type="ECO:0000256" key="3">
    <source>
        <dbReference type="ARBA" id="ARBA00010015"/>
    </source>
</evidence>
<dbReference type="GO" id="GO:0003677">
    <property type="term" value="F:DNA binding"/>
    <property type="evidence" value="ECO:0007669"/>
    <property type="project" value="UniProtKB-UniRule"/>
</dbReference>
<sequence>MAAQQPGGLPDHQTRALSAAYTGVCAAKEPVRTPGDLARLKGVGGWVVDVMEDSFPGSSLDLSPPRSNTPGETGRKNTRNKPYVPRLKSAAYAIMITLYREMERGKEFMMRQELIDAAEASGLSEHAIGSNNSRNSRNDGYSYTGWNSMKKLTNKDLVKKKSNPAKYYLTEKGKETARDCLARSGLDGPAGPLTAASHPAVVLSD</sequence>
<keyword evidence="17" id="KW-1185">Reference proteome</keyword>
<evidence type="ECO:0000256" key="13">
    <source>
        <dbReference type="RuleBase" id="RU369042"/>
    </source>
</evidence>
<dbReference type="GO" id="GO:0048257">
    <property type="term" value="F:3'-flap endonuclease activity"/>
    <property type="evidence" value="ECO:0007669"/>
    <property type="project" value="TreeGrafter"/>
</dbReference>
<dbReference type="InterPro" id="IPR047417">
    <property type="entry name" value="WHD_MUS81"/>
</dbReference>
<evidence type="ECO:0000256" key="5">
    <source>
        <dbReference type="ARBA" id="ARBA00022723"/>
    </source>
</evidence>
<evidence type="ECO:0000256" key="6">
    <source>
        <dbReference type="ARBA" id="ARBA00022759"/>
    </source>
</evidence>
<dbReference type="Proteomes" id="UP000015106">
    <property type="component" value="Unassembled WGS sequence"/>
</dbReference>
<dbReference type="Gramene" id="TuG1812S0001723400.01.T01">
    <property type="protein sequence ID" value="TuG1812S0001723400.01.T01"/>
    <property type="gene ID" value="TuG1812S0001723400.01"/>
</dbReference>
<dbReference type="PANTHER" id="PTHR13451:SF0">
    <property type="entry name" value="CROSSOVER JUNCTION ENDONUCLEASE MUS81"/>
    <property type="match status" value="1"/>
</dbReference>
<comment type="similarity">
    <text evidence="3 13">Belongs to the XPF family.</text>
</comment>
<gene>
    <name evidence="16" type="primary">LOC125529408</name>
</gene>
<dbReference type="CDD" id="cd21036">
    <property type="entry name" value="WH_MUS81"/>
    <property type="match status" value="1"/>
</dbReference>
<evidence type="ECO:0000256" key="9">
    <source>
        <dbReference type="ARBA" id="ARBA00022842"/>
    </source>
</evidence>
<feature type="domain" description="MUS81 winged helix" evidence="15">
    <location>
        <begin position="85"/>
        <end position="177"/>
    </location>
</feature>
<accession>A0A8R7VD43</accession>
<evidence type="ECO:0000256" key="2">
    <source>
        <dbReference type="ARBA" id="ARBA00004123"/>
    </source>
</evidence>
<feature type="region of interest" description="Disordered" evidence="14">
    <location>
        <begin position="183"/>
        <end position="205"/>
    </location>
</feature>